<gene>
    <name evidence="4" type="ORF">RU86_GL002133</name>
</gene>
<dbReference type="GO" id="GO:0006152">
    <property type="term" value="P:purine nucleoside catabolic process"/>
    <property type="evidence" value="ECO:0007669"/>
    <property type="project" value="TreeGrafter"/>
</dbReference>
<evidence type="ECO:0000313" key="4">
    <source>
        <dbReference type="EMBL" id="PCS07021.1"/>
    </source>
</evidence>
<sequence length="342" mass="36769">MQLTLNTSEEKMSAAFMTFRGSLASKLRKGKQMMTQIPVIIDTDPGIDDAVALVIALSHPRLAVQLITTVSGNVDVVQTTNNALKLVEFMGKKIAVAKGCARPLLIEPEDASDIHGETGMAGYAFPGQQSKVVDAHAVEAMRRVLEQSDEPVVILAIAALTNIALLFSLYPEVKSKVAKIVMMGGTLSRGNTTSAAEFNTYVDPHAAQMVFQSGVPLVMVGLDVTSTAVLTPKEMTQIKTFGEVGEMCYGLFQHYRGGSLKTGLKMHDVCAVAYLVSPDLFRTQDTFVDVALEGPAAGVTVADLKMSYHSVTNCAVCLEIDVPLFQNWLVEHLALAGEKQYG</sequence>
<keyword evidence="1 4" id="KW-0378">Hydrolase</keyword>
<dbReference type="Proteomes" id="UP000218282">
    <property type="component" value="Unassembled WGS sequence"/>
</dbReference>
<dbReference type="Pfam" id="PF01156">
    <property type="entry name" value="IU_nuc_hydro"/>
    <property type="match status" value="1"/>
</dbReference>
<dbReference type="GO" id="GO:0008477">
    <property type="term" value="F:purine nucleosidase activity"/>
    <property type="evidence" value="ECO:0007669"/>
    <property type="project" value="TreeGrafter"/>
</dbReference>
<reference evidence="4 5" key="1">
    <citation type="submission" date="2014-12" db="EMBL/GenBank/DDBJ databases">
        <title>Draft genome sequences of 10 type strains of Lactococcus.</title>
        <authorList>
            <person name="Sun Z."/>
            <person name="Zhong Z."/>
            <person name="Liu W."/>
            <person name="Zhang W."/>
            <person name="Zhang H."/>
        </authorList>
    </citation>
    <scope>NUCLEOTIDE SEQUENCE [LARGE SCALE GENOMIC DNA]</scope>
    <source>
        <strain evidence="4 5">DSM 6634</strain>
    </source>
</reference>
<name>A0A2A5S0L4_9LACT</name>
<dbReference type="SUPFAM" id="SSF53590">
    <property type="entry name" value="Nucleoside hydrolase"/>
    <property type="match status" value="1"/>
</dbReference>
<dbReference type="GO" id="GO:0045437">
    <property type="term" value="F:uridine nucleosidase activity"/>
    <property type="evidence" value="ECO:0007669"/>
    <property type="project" value="UniProtKB-ARBA"/>
</dbReference>
<feature type="domain" description="Inosine/uridine-preferring nucleoside hydrolase" evidence="3">
    <location>
        <begin position="39"/>
        <end position="326"/>
    </location>
</feature>
<protein>
    <submittedName>
        <fullName evidence="4">Ribonucleoside hydrolase</fullName>
    </submittedName>
</protein>
<dbReference type="EMBL" id="JXJW01000008">
    <property type="protein sequence ID" value="PCS07021.1"/>
    <property type="molecule type" value="Genomic_DNA"/>
</dbReference>
<dbReference type="InterPro" id="IPR036452">
    <property type="entry name" value="Ribo_hydro-like"/>
</dbReference>
<evidence type="ECO:0000259" key="3">
    <source>
        <dbReference type="Pfam" id="PF01156"/>
    </source>
</evidence>
<dbReference type="InterPro" id="IPR023186">
    <property type="entry name" value="IUNH"/>
</dbReference>
<comment type="caution">
    <text evidence="4">The sequence shown here is derived from an EMBL/GenBank/DDBJ whole genome shotgun (WGS) entry which is preliminary data.</text>
</comment>
<dbReference type="Gene3D" id="3.90.245.10">
    <property type="entry name" value="Ribonucleoside hydrolase-like"/>
    <property type="match status" value="1"/>
</dbReference>
<proteinExistence type="predicted"/>
<evidence type="ECO:0000256" key="2">
    <source>
        <dbReference type="ARBA" id="ARBA00023295"/>
    </source>
</evidence>
<dbReference type="PANTHER" id="PTHR12304">
    <property type="entry name" value="INOSINE-URIDINE PREFERRING NUCLEOSIDE HYDROLASE"/>
    <property type="match status" value="1"/>
</dbReference>
<dbReference type="NCBIfam" id="NF008036">
    <property type="entry name" value="PRK10768.1"/>
    <property type="match status" value="1"/>
</dbReference>
<accession>A0A2A5S0L4</accession>
<evidence type="ECO:0000313" key="5">
    <source>
        <dbReference type="Proteomes" id="UP000218282"/>
    </source>
</evidence>
<dbReference type="InterPro" id="IPR001910">
    <property type="entry name" value="Inosine/uridine_hydrolase_dom"/>
</dbReference>
<keyword evidence="5" id="KW-1185">Reference proteome</keyword>
<evidence type="ECO:0000256" key="1">
    <source>
        <dbReference type="ARBA" id="ARBA00022801"/>
    </source>
</evidence>
<dbReference type="PANTHER" id="PTHR12304:SF15">
    <property type="entry name" value="NON-SPECIFIC RIBONUCLEOSIDE HYDROLASE RIHC"/>
    <property type="match status" value="1"/>
</dbReference>
<dbReference type="PROSITE" id="PS01247">
    <property type="entry name" value="IUNH"/>
    <property type="match status" value="1"/>
</dbReference>
<dbReference type="GO" id="GO:0005829">
    <property type="term" value="C:cytosol"/>
    <property type="evidence" value="ECO:0007669"/>
    <property type="project" value="TreeGrafter"/>
</dbReference>
<dbReference type="InterPro" id="IPR015910">
    <property type="entry name" value="I/U_nuclsd_hydro_CS"/>
</dbReference>
<organism evidence="4 5">
    <name type="scientific">Pseudolactococcus piscium</name>
    <dbReference type="NCBI Taxonomy" id="1364"/>
    <lineage>
        <taxon>Bacteria</taxon>
        <taxon>Bacillati</taxon>
        <taxon>Bacillota</taxon>
        <taxon>Bacilli</taxon>
        <taxon>Lactobacillales</taxon>
        <taxon>Streptococcaceae</taxon>
        <taxon>Pseudolactococcus</taxon>
    </lineage>
</organism>
<dbReference type="CDD" id="cd02651">
    <property type="entry name" value="nuc_hydro_IU_UC_XIUA"/>
    <property type="match status" value="1"/>
</dbReference>
<keyword evidence="2" id="KW-0326">Glycosidase</keyword>
<dbReference type="AlphaFoldDB" id="A0A2A5S0L4"/>